<protein>
    <submittedName>
        <fullName evidence="6">FlgG1</fullName>
    </submittedName>
</protein>
<feature type="domain" description="Flagellar hook protein FlgE/F/G-like D1" evidence="5">
    <location>
        <begin position="96"/>
        <end position="160"/>
    </location>
</feature>
<evidence type="ECO:0000256" key="2">
    <source>
        <dbReference type="RuleBase" id="RU362116"/>
    </source>
</evidence>
<sequence>MIRSFYTAVSGMIVQEAKQDVITNNLANVNTVGFKQDDLKSTPFNEVLIQNYDKVVNGKNVRNVIGSMTLGSKIDSVDTGFTQGTIESTDISTDFAIDGRGFFTVRREDGNEFYTRDGHFHVNTQGILVDDSGNTVIGRDNQTGALGAINVGNGDITSDAYGNISIDGNERYKIYTVDFNDYNDLTKVGDNLYTGENAAEINTVVRQKSLEKSNINLVNTMSDLITTMRTFETDQKVVQSIDGTLDKLINEAGKV</sequence>
<dbReference type="PROSITE" id="PS00588">
    <property type="entry name" value="FLAGELLA_BB_ROD"/>
    <property type="match status" value="1"/>
</dbReference>
<dbReference type="Pfam" id="PF22692">
    <property type="entry name" value="LlgE_F_G_D1"/>
    <property type="match status" value="1"/>
</dbReference>
<accession>A5N7D3</accession>
<evidence type="ECO:0000256" key="1">
    <source>
        <dbReference type="ARBA" id="ARBA00009677"/>
    </source>
</evidence>
<dbReference type="Pfam" id="PF00460">
    <property type="entry name" value="Flg_bb_rod"/>
    <property type="match status" value="1"/>
</dbReference>
<dbReference type="AlphaFoldDB" id="A5N7D3"/>
<dbReference type="Proteomes" id="UP000002411">
    <property type="component" value="Chromosome"/>
</dbReference>
<dbReference type="EMBL" id="CP000673">
    <property type="protein sequence ID" value="EDK33214.1"/>
    <property type="molecule type" value="Genomic_DNA"/>
</dbReference>
<dbReference type="InterPro" id="IPR010930">
    <property type="entry name" value="Flg_bb/hook_C_dom"/>
</dbReference>
<dbReference type="STRING" id="431943.CKL_1172"/>
<evidence type="ECO:0000313" key="7">
    <source>
        <dbReference type="Proteomes" id="UP000002411"/>
    </source>
</evidence>
<dbReference type="InterPro" id="IPR020013">
    <property type="entry name" value="Flagellar_FlgE/F/G"/>
</dbReference>
<keyword evidence="7" id="KW-1185">Reference proteome</keyword>
<dbReference type="KEGG" id="ckl:CKL_1172"/>
<dbReference type="GO" id="GO:0071978">
    <property type="term" value="P:bacterial-type flagellum-dependent swarming motility"/>
    <property type="evidence" value="ECO:0007669"/>
    <property type="project" value="TreeGrafter"/>
</dbReference>
<evidence type="ECO:0000259" key="5">
    <source>
        <dbReference type="Pfam" id="PF22692"/>
    </source>
</evidence>
<evidence type="ECO:0000259" key="4">
    <source>
        <dbReference type="Pfam" id="PF06429"/>
    </source>
</evidence>
<comment type="subcellular location">
    <subcellularLocation>
        <location evidence="2">Bacterial flagellum basal body</location>
    </subcellularLocation>
</comment>
<feature type="domain" description="Flagellar basal-body/hook protein C-terminal" evidence="4">
    <location>
        <begin position="206"/>
        <end position="250"/>
    </location>
</feature>
<dbReference type="HOGENOM" id="CLU_013687_0_2_9"/>
<reference evidence="6 7" key="1">
    <citation type="journal article" date="2008" name="Proc. Natl. Acad. Sci. U.S.A.">
        <title>The genome of Clostridium kluyveri, a strict anaerobe with unique metabolic features.</title>
        <authorList>
            <person name="Seedorf H."/>
            <person name="Fricke W.F."/>
            <person name="Veith B."/>
            <person name="Brueggemann H."/>
            <person name="Liesegang H."/>
            <person name="Strittmatter A."/>
            <person name="Miethke M."/>
            <person name="Buckel W."/>
            <person name="Hinderberger J."/>
            <person name="Li F."/>
            <person name="Hagemeier C."/>
            <person name="Thauer R.K."/>
            <person name="Gottschalk G."/>
        </authorList>
    </citation>
    <scope>NUCLEOTIDE SEQUENCE [LARGE SCALE GENOMIC DNA]</scope>
    <source>
        <strain evidence="7">ATCC 8527 / DSM 555 / NCIMB 10680</strain>
    </source>
</reference>
<organism evidence="6 7">
    <name type="scientific">Clostridium kluyveri (strain ATCC 8527 / DSM 555 / NBRC 12016 / NCIMB 10680 / K1)</name>
    <dbReference type="NCBI Taxonomy" id="431943"/>
    <lineage>
        <taxon>Bacteria</taxon>
        <taxon>Bacillati</taxon>
        <taxon>Bacillota</taxon>
        <taxon>Clostridia</taxon>
        <taxon>Eubacteriales</taxon>
        <taxon>Clostridiaceae</taxon>
        <taxon>Clostridium</taxon>
    </lineage>
</organism>
<comment type="similarity">
    <text evidence="1 2">Belongs to the flagella basal body rod proteins family.</text>
</comment>
<dbReference type="InterPro" id="IPR019776">
    <property type="entry name" value="Flagellar_basal_body_rod_CS"/>
</dbReference>
<dbReference type="InterPro" id="IPR053967">
    <property type="entry name" value="LlgE_F_G-like_D1"/>
</dbReference>
<evidence type="ECO:0000313" key="6">
    <source>
        <dbReference type="EMBL" id="EDK33214.1"/>
    </source>
</evidence>
<dbReference type="InterPro" id="IPR037925">
    <property type="entry name" value="FlgE/F/G-like"/>
</dbReference>
<dbReference type="PANTHER" id="PTHR30435:SF19">
    <property type="entry name" value="FLAGELLAR BASAL-BODY ROD PROTEIN FLGG"/>
    <property type="match status" value="1"/>
</dbReference>
<dbReference type="GO" id="GO:0009425">
    <property type="term" value="C:bacterial-type flagellum basal body"/>
    <property type="evidence" value="ECO:0007669"/>
    <property type="project" value="UniProtKB-SubCell"/>
</dbReference>
<dbReference type="InterPro" id="IPR001444">
    <property type="entry name" value="Flag_bb_rod_N"/>
</dbReference>
<feature type="domain" description="Flagellar basal body rod protein N-terminal" evidence="3">
    <location>
        <begin position="5"/>
        <end position="35"/>
    </location>
</feature>
<keyword evidence="2" id="KW-0975">Bacterial flagellum</keyword>
<dbReference type="NCBIfam" id="TIGR03506">
    <property type="entry name" value="FlgEFG_subfam"/>
    <property type="match status" value="1"/>
</dbReference>
<proteinExistence type="inferred from homology"/>
<dbReference type="Pfam" id="PF06429">
    <property type="entry name" value="Flg_bbr_C"/>
    <property type="match status" value="1"/>
</dbReference>
<evidence type="ECO:0000259" key="3">
    <source>
        <dbReference type="Pfam" id="PF00460"/>
    </source>
</evidence>
<name>A5N7D3_CLOK5</name>
<dbReference type="eggNOG" id="COG4786">
    <property type="taxonomic scope" value="Bacteria"/>
</dbReference>
<dbReference type="SUPFAM" id="SSF117143">
    <property type="entry name" value="Flagellar hook protein flgE"/>
    <property type="match status" value="1"/>
</dbReference>
<dbReference type="PANTHER" id="PTHR30435">
    <property type="entry name" value="FLAGELLAR PROTEIN"/>
    <property type="match status" value="1"/>
</dbReference>
<gene>
    <name evidence="6" type="primary">flgG1</name>
    <name evidence="6" type="ordered locus">CKL_1172</name>
</gene>
<dbReference type="RefSeq" id="WP_012101553.1">
    <property type="nucleotide sequence ID" value="NC_009706.1"/>
</dbReference>